<comment type="caution">
    <text evidence="1">The sequence shown here is derived from an EMBL/GenBank/DDBJ whole genome shotgun (WGS) entry which is preliminary data.</text>
</comment>
<reference evidence="1" key="1">
    <citation type="submission" date="2024-11" db="EMBL/GenBank/DDBJ databases">
        <title>Description of Massilia orientalis sp. nov., isolated from rhizosphere soil of Ageratina adenophora.</title>
        <authorList>
            <person name="Wang Y."/>
        </authorList>
    </citation>
    <scope>NUCLEOTIDE SEQUENCE</scope>
    <source>
        <strain evidence="1">YIM B02787</strain>
    </source>
</reference>
<accession>A0ACC7MQW0</accession>
<gene>
    <name evidence="1" type="ORF">QPK29_031190</name>
</gene>
<proteinExistence type="predicted"/>
<evidence type="ECO:0000313" key="1">
    <source>
        <dbReference type="EMBL" id="MFJ1472201.1"/>
    </source>
</evidence>
<keyword evidence="2" id="KW-1185">Reference proteome</keyword>
<dbReference type="EMBL" id="JASNRB020000037">
    <property type="protein sequence ID" value="MFJ1472201.1"/>
    <property type="molecule type" value="Genomic_DNA"/>
</dbReference>
<sequence length="151" mass="17583">MRSERFKHQVVDSIPERLQVGTLYVTTDRDVAGHLCACGCGREVITPLSPTDWSITIDQHRATLDPSIGNWAFPCRSHYFIWDGEVIWAGNMSNKAIAQGRQRNKACKLSYYRQLNETPPMPQEHLRKPLPPLRRTRIQRLVAWWKRLFAR</sequence>
<evidence type="ECO:0000313" key="2">
    <source>
        <dbReference type="Proteomes" id="UP001168096"/>
    </source>
</evidence>
<dbReference type="Proteomes" id="UP001168096">
    <property type="component" value="Unassembled WGS sequence"/>
</dbReference>
<name>A0ACC7MQW0_9BURK</name>
<protein>
    <submittedName>
        <fullName evidence="1">DUF6527 family protein</fullName>
    </submittedName>
</protein>
<organism evidence="1 2">
    <name type="scientific">Massilia orientalis</name>
    <dbReference type="NCBI Taxonomy" id="3050128"/>
    <lineage>
        <taxon>Bacteria</taxon>
        <taxon>Pseudomonadati</taxon>
        <taxon>Pseudomonadota</taxon>
        <taxon>Betaproteobacteria</taxon>
        <taxon>Burkholderiales</taxon>
        <taxon>Oxalobacteraceae</taxon>
        <taxon>Telluria group</taxon>
        <taxon>Massilia</taxon>
    </lineage>
</organism>